<dbReference type="FunFam" id="3.30.300.30:FF:000010">
    <property type="entry name" value="Enterobactin synthetase component F"/>
    <property type="match status" value="1"/>
</dbReference>
<dbReference type="Gene3D" id="3.30.300.30">
    <property type="match status" value="1"/>
</dbReference>
<dbReference type="InterPro" id="IPR029058">
    <property type="entry name" value="AB_hydrolase_fold"/>
</dbReference>
<accession>A0A542DFD7</accession>
<dbReference type="PANTHER" id="PTHR45527">
    <property type="entry name" value="NONRIBOSOMAL PEPTIDE SYNTHETASE"/>
    <property type="match status" value="1"/>
</dbReference>
<dbReference type="GO" id="GO:0005829">
    <property type="term" value="C:cytosol"/>
    <property type="evidence" value="ECO:0007669"/>
    <property type="project" value="TreeGrafter"/>
</dbReference>
<dbReference type="Gene3D" id="3.40.50.980">
    <property type="match status" value="2"/>
</dbReference>
<dbReference type="FunFam" id="1.10.1200.10:FF:000016">
    <property type="entry name" value="Non-ribosomal peptide synthase"/>
    <property type="match status" value="1"/>
</dbReference>
<protein>
    <submittedName>
        <fullName evidence="5">Amino acid adenylation domain-containing protein</fullName>
    </submittedName>
</protein>
<dbReference type="CDD" id="cd19531">
    <property type="entry name" value="LCL_NRPS-like"/>
    <property type="match status" value="1"/>
</dbReference>
<dbReference type="InterPro" id="IPR009081">
    <property type="entry name" value="PP-bd_ACP"/>
</dbReference>
<dbReference type="NCBIfam" id="TIGR01733">
    <property type="entry name" value="AA-adenyl-dom"/>
    <property type="match status" value="1"/>
</dbReference>
<dbReference type="Pfam" id="PF21780">
    <property type="entry name" value="DUF6875"/>
    <property type="match status" value="1"/>
</dbReference>
<dbReference type="GO" id="GO:0072330">
    <property type="term" value="P:monocarboxylic acid biosynthetic process"/>
    <property type="evidence" value="ECO:0007669"/>
    <property type="project" value="UniProtKB-ARBA"/>
</dbReference>
<evidence type="ECO:0000256" key="3">
    <source>
        <dbReference type="ARBA" id="ARBA00022553"/>
    </source>
</evidence>
<dbReference type="InterPro" id="IPR020806">
    <property type="entry name" value="PKS_PP-bd"/>
</dbReference>
<dbReference type="RefSeq" id="WP_141996623.1">
    <property type="nucleotide sequence ID" value="NZ_VFML01000001.1"/>
</dbReference>
<keyword evidence="6" id="KW-1185">Reference proteome</keyword>
<name>A0A542DFD7_AMYCI</name>
<dbReference type="PROSITE" id="PS00012">
    <property type="entry name" value="PHOSPHOPANTETHEINE"/>
    <property type="match status" value="1"/>
</dbReference>
<dbReference type="OrthoDB" id="2472181at2"/>
<dbReference type="InterPro" id="IPR001242">
    <property type="entry name" value="Condensation_dom"/>
</dbReference>
<dbReference type="Pfam" id="PF00501">
    <property type="entry name" value="AMP-binding"/>
    <property type="match status" value="1"/>
</dbReference>
<dbReference type="GO" id="GO:0043041">
    <property type="term" value="P:amino acid activation for nonribosomal peptide biosynthetic process"/>
    <property type="evidence" value="ECO:0007669"/>
    <property type="project" value="TreeGrafter"/>
</dbReference>
<dbReference type="SUPFAM" id="SSF52777">
    <property type="entry name" value="CoA-dependent acyltransferases"/>
    <property type="match status" value="2"/>
</dbReference>
<evidence type="ECO:0000259" key="4">
    <source>
        <dbReference type="PROSITE" id="PS50075"/>
    </source>
</evidence>
<keyword evidence="2" id="KW-0596">Phosphopantetheine</keyword>
<dbReference type="Gene3D" id="3.30.559.10">
    <property type="entry name" value="Chloramphenicol acetyltransferase-like domain"/>
    <property type="match status" value="1"/>
</dbReference>
<dbReference type="FunFam" id="3.40.50.12780:FF:000012">
    <property type="entry name" value="Non-ribosomal peptide synthetase"/>
    <property type="match status" value="1"/>
</dbReference>
<evidence type="ECO:0000313" key="5">
    <source>
        <dbReference type="EMBL" id="TQJ01807.1"/>
    </source>
</evidence>
<dbReference type="InterPro" id="IPR000873">
    <property type="entry name" value="AMP-dep_synth/lig_dom"/>
</dbReference>
<evidence type="ECO:0000313" key="6">
    <source>
        <dbReference type="Proteomes" id="UP000320876"/>
    </source>
</evidence>
<dbReference type="Pfam" id="PF00668">
    <property type="entry name" value="Condensation"/>
    <property type="match status" value="2"/>
</dbReference>
<proteinExistence type="predicted"/>
<dbReference type="InterPro" id="IPR006162">
    <property type="entry name" value="Ppantetheine_attach_site"/>
</dbReference>
<keyword evidence="3" id="KW-0597">Phosphoprotein</keyword>
<dbReference type="Proteomes" id="UP000320876">
    <property type="component" value="Unassembled WGS sequence"/>
</dbReference>
<dbReference type="GO" id="GO:0008610">
    <property type="term" value="P:lipid biosynthetic process"/>
    <property type="evidence" value="ECO:0007669"/>
    <property type="project" value="UniProtKB-ARBA"/>
</dbReference>
<dbReference type="GO" id="GO:0009366">
    <property type="term" value="C:enterobactin synthetase complex"/>
    <property type="evidence" value="ECO:0007669"/>
    <property type="project" value="TreeGrafter"/>
</dbReference>
<dbReference type="Gene3D" id="2.30.38.10">
    <property type="entry name" value="Luciferase, Domain 3"/>
    <property type="match status" value="1"/>
</dbReference>
<dbReference type="Pfam" id="PF13193">
    <property type="entry name" value="AMP-binding_C"/>
    <property type="match status" value="1"/>
</dbReference>
<sequence>MLTHPADPNLTLVEVTDLDREPPPPPVAAYRDTLHEVLGWARSYLCDTHPELGRRGHVCPFAKAALDGGTSYLAVFPGRPERVDEVAAVLLGYREWFEQLCAADSARAQYHTILVAFPDLEPADVPRVIDGTQRRLKPDYVSRGLMIGEFHDGPPEAGGLWNPDFRPLRSPVPMLVIRNMVPTDFAFLREDPEFLAAYLGRFGDQVPPHLRQQVAEAVEEFGLTPALSAVGTEVPLSAAQRRLWFLSRLDPGNAVHHVARAVRLRGELDPTTLGVALAGVVRRHPALRTRLAERDGQPVATHAPATGAGSCPVSLPVTLVDGEPEAARRARAVARRPFNLRRGPLLRGALLRLAKDDHVLVVAAHRIAADESALDLVCAELGGAGGDTGAAEPTQTIEEDLAYWVRRLAGAPTLDLPTDRRRPAAQTYRGGTHRFHLPAEVVAGLRALHPETGSPRIPLLAAFDVVLARHSGQRDVLVGVQPEVERAAVAPLDTVAVLRADLSGEPSFAELVRRCAAEAERARRHRRAAFEDVVTALDVRRSLGVPPVFQASFAVRDTPPRLPELTGVTAEEYPFELGAAELDLTLHGAPAGDGGLDLVIGYSTDLFDETTVRRLAEHLTLVATTATADPGLPVWHIPLLDPAGRAELLAGRRGPAVELPDPASPLTLLGATATADPDAPAVSGPDGELTYRELHRRAAQLAHVLRDWGAGPDVPVGVCLERSAAMVVGLLGVWLAGAAYVPLDPAFPPERLRHMLGDAGVEVVVTHEATQAPLGELLGEVAGQVCLDADADVLAARPATPPAAGPRPEDLAYLIYTSGSTGTPKGVEIPHRAVANLLVAFARIVPLTQADGWLAVTTLSFDIAALELFHPLASGARLIVASEAEAGDGVALCHRAIESEATVLQATPATWRMLLAGGGVPAGIRLRLCGGEAVPRDLADRLAEDGATLWNVYGPTETTVWSAAGRIAPAPAPVEIGPPIANTAVHVLDAAGEPAPVGVVGEVHIGGLGLARGYRNLPELTAERFVPDPFHPGATLYATGDLARYRPGGGLDFLGRADHQVKVRGFRIELGEIEAALRGHESVETAVVTSWRGADGDHRLVGYVVGDQGVSWPRLRDRLRHSLPEYMIPSTVVLLDELPLTPNGKVDRAALPEPEWDALGGTRRPPGNPVERALAALWCEVLGRTEIGVDDDFFALGGHSLLGAKLLARVRGYFDTEVPIRSLFEAPTVAGLAEVLVRLEAAPGQATAIAELRQRIEEMPDDEVATLLQRSP</sequence>
<dbReference type="GO" id="GO:0009239">
    <property type="term" value="P:enterobactin biosynthetic process"/>
    <property type="evidence" value="ECO:0007669"/>
    <property type="project" value="TreeGrafter"/>
</dbReference>
<dbReference type="PROSITE" id="PS50075">
    <property type="entry name" value="CARRIER"/>
    <property type="match status" value="1"/>
</dbReference>
<feature type="domain" description="Carrier" evidence="4">
    <location>
        <begin position="1165"/>
        <end position="1240"/>
    </location>
</feature>
<dbReference type="Pfam" id="PF00550">
    <property type="entry name" value="PP-binding"/>
    <property type="match status" value="1"/>
</dbReference>
<organism evidence="5 6">
    <name type="scientific">Amycolatopsis cihanbeyliensis</name>
    <dbReference type="NCBI Taxonomy" id="1128664"/>
    <lineage>
        <taxon>Bacteria</taxon>
        <taxon>Bacillati</taxon>
        <taxon>Actinomycetota</taxon>
        <taxon>Actinomycetes</taxon>
        <taxon>Pseudonocardiales</taxon>
        <taxon>Pseudonocardiaceae</taxon>
        <taxon>Amycolatopsis</taxon>
    </lineage>
</organism>
<comment type="caution">
    <text evidence="5">The sequence shown here is derived from an EMBL/GenBank/DDBJ whole genome shotgun (WGS) entry which is preliminary data.</text>
</comment>
<evidence type="ECO:0000256" key="1">
    <source>
        <dbReference type="ARBA" id="ARBA00001957"/>
    </source>
</evidence>
<dbReference type="InterPro" id="IPR020845">
    <property type="entry name" value="AMP-binding_CS"/>
</dbReference>
<dbReference type="CDD" id="cd05930">
    <property type="entry name" value="A_NRPS"/>
    <property type="match status" value="1"/>
</dbReference>
<reference evidence="5 6" key="1">
    <citation type="submission" date="2019-06" db="EMBL/GenBank/DDBJ databases">
        <title>Sequencing the genomes of 1000 actinobacteria strains.</title>
        <authorList>
            <person name="Klenk H.-P."/>
        </authorList>
    </citation>
    <scope>NUCLEOTIDE SEQUENCE [LARGE SCALE GENOMIC DNA]</scope>
    <source>
        <strain evidence="5 6">DSM 45679</strain>
    </source>
</reference>
<dbReference type="Gene3D" id="3.30.559.30">
    <property type="entry name" value="Nonribosomal peptide synthetase, condensation domain"/>
    <property type="match status" value="1"/>
</dbReference>
<dbReference type="InterPro" id="IPR045851">
    <property type="entry name" value="AMP-bd_C_sf"/>
</dbReference>
<dbReference type="InterPro" id="IPR010071">
    <property type="entry name" value="AA_adenyl_dom"/>
</dbReference>
<dbReference type="InterPro" id="IPR036736">
    <property type="entry name" value="ACP-like_sf"/>
</dbReference>
<dbReference type="InterPro" id="IPR049240">
    <property type="entry name" value="DUF6875"/>
</dbReference>
<comment type="cofactor">
    <cofactor evidence="1">
        <name>pantetheine 4'-phosphate</name>
        <dbReference type="ChEBI" id="CHEBI:47942"/>
    </cofactor>
</comment>
<gene>
    <name evidence="5" type="ORF">FB471_1523</name>
</gene>
<dbReference type="Gene3D" id="3.40.50.1820">
    <property type="entry name" value="alpha/beta hydrolase"/>
    <property type="match status" value="1"/>
</dbReference>
<dbReference type="AlphaFoldDB" id="A0A542DFD7"/>
<dbReference type="SMART" id="SM00823">
    <property type="entry name" value="PKS_PP"/>
    <property type="match status" value="1"/>
</dbReference>
<evidence type="ECO:0000256" key="2">
    <source>
        <dbReference type="ARBA" id="ARBA00022450"/>
    </source>
</evidence>
<dbReference type="InterPro" id="IPR023213">
    <property type="entry name" value="CAT-like_dom_sf"/>
</dbReference>
<dbReference type="InterPro" id="IPR025110">
    <property type="entry name" value="AMP-bd_C"/>
</dbReference>
<dbReference type="FunFam" id="3.40.50.980:FF:000001">
    <property type="entry name" value="Non-ribosomal peptide synthetase"/>
    <property type="match status" value="1"/>
</dbReference>
<dbReference type="GO" id="GO:0047527">
    <property type="term" value="F:2,3-dihydroxybenzoate-serine ligase activity"/>
    <property type="evidence" value="ECO:0007669"/>
    <property type="project" value="TreeGrafter"/>
</dbReference>
<dbReference type="GO" id="GO:0031177">
    <property type="term" value="F:phosphopantetheine binding"/>
    <property type="evidence" value="ECO:0007669"/>
    <property type="project" value="InterPro"/>
</dbReference>
<dbReference type="PROSITE" id="PS00455">
    <property type="entry name" value="AMP_BINDING"/>
    <property type="match status" value="1"/>
</dbReference>
<dbReference type="PANTHER" id="PTHR45527:SF1">
    <property type="entry name" value="FATTY ACID SYNTHASE"/>
    <property type="match status" value="1"/>
</dbReference>
<dbReference type="EMBL" id="VFML01000001">
    <property type="protein sequence ID" value="TQJ01807.1"/>
    <property type="molecule type" value="Genomic_DNA"/>
</dbReference>
<dbReference type="SUPFAM" id="SSF47336">
    <property type="entry name" value="ACP-like"/>
    <property type="match status" value="1"/>
</dbReference>
<dbReference type="SUPFAM" id="SSF56801">
    <property type="entry name" value="Acetyl-CoA synthetase-like"/>
    <property type="match status" value="1"/>
</dbReference>